<dbReference type="AlphaFoldDB" id="A0A6A6EQ85"/>
<feature type="transmembrane region" description="Helical" evidence="1">
    <location>
        <begin position="78"/>
        <end position="100"/>
    </location>
</feature>
<feature type="transmembrane region" description="Helical" evidence="1">
    <location>
        <begin position="239"/>
        <end position="258"/>
    </location>
</feature>
<proteinExistence type="predicted"/>
<dbReference type="OrthoDB" id="3210850at2759"/>
<keyword evidence="1" id="KW-0472">Membrane</keyword>
<name>A0A6A6EQ85_9PEZI</name>
<dbReference type="Proteomes" id="UP000800200">
    <property type="component" value="Unassembled WGS sequence"/>
</dbReference>
<feature type="transmembrane region" description="Helical" evidence="1">
    <location>
        <begin position="43"/>
        <end position="66"/>
    </location>
</feature>
<keyword evidence="1" id="KW-1133">Transmembrane helix</keyword>
<dbReference type="PANTHER" id="PTHR38848">
    <property type="entry name" value="G-PROTEIN COUPLED RECEPTORS FAMILY 3 PROFILE DOMAIN-CONTAINING PROTEIN"/>
    <property type="match status" value="1"/>
</dbReference>
<dbReference type="EMBL" id="ML994614">
    <property type="protein sequence ID" value="KAF2192868.1"/>
    <property type="molecule type" value="Genomic_DNA"/>
</dbReference>
<evidence type="ECO:0000313" key="2">
    <source>
        <dbReference type="EMBL" id="KAF2192868.1"/>
    </source>
</evidence>
<sequence>INLGETPTARTIYTVVSLTCMLILALMLGMRARYFKQSVVNRFNFTSIMVLVMYFFAMAFIVSTAVVETGQGLRTHHICYSAAIICLVFYTGSKGALYIFLLERAHIVRAPFMRRTRDPIWLAGLFIIVAGFGTIAIIGYISPVVDLPTIDGLCRIGLPARVSFPLLSFDVTINIALTSVFIYLLRPVLSLKGRLSLSVFSGIRTSRKDRKIGGERTKKPHRTISAVHKNIRTLLWKSLFGSTLVMVPTAANMAQFYVMEGRELGWICLTICTLDVTWGVIVINWLTIKSAKAEQNLTKSA</sequence>
<feature type="transmembrane region" description="Helical" evidence="1">
    <location>
        <begin position="162"/>
        <end position="185"/>
    </location>
</feature>
<feature type="non-terminal residue" evidence="2">
    <location>
        <position position="301"/>
    </location>
</feature>
<evidence type="ECO:0000256" key="1">
    <source>
        <dbReference type="SAM" id="Phobius"/>
    </source>
</evidence>
<evidence type="ECO:0008006" key="4">
    <source>
        <dbReference type="Google" id="ProtNLM"/>
    </source>
</evidence>
<feature type="transmembrane region" description="Helical" evidence="1">
    <location>
        <begin position="120"/>
        <end position="142"/>
    </location>
</feature>
<keyword evidence="3" id="KW-1185">Reference proteome</keyword>
<feature type="transmembrane region" description="Helical" evidence="1">
    <location>
        <begin position="12"/>
        <end position="31"/>
    </location>
</feature>
<evidence type="ECO:0000313" key="3">
    <source>
        <dbReference type="Proteomes" id="UP000800200"/>
    </source>
</evidence>
<feature type="transmembrane region" description="Helical" evidence="1">
    <location>
        <begin position="264"/>
        <end position="286"/>
    </location>
</feature>
<organism evidence="2 3">
    <name type="scientific">Zopfia rhizophila CBS 207.26</name>
    <dbReference type="NCBI Taxonomy" id="1314779"/>
    <lineage>
        <taxon>Eukaryota</taxon>
        <taxon>Fungi</taxon>
        <taxon>Dikarya</taxon>
        <taxon>Ascomycota</taxon>
        <taxon>Pezizomycotina</taxon>
        <taxon>Dothideomycetes</taxon>
        <taxon>Dothideomycetes incertae sedis</taxon>
        <taxon>Zopfiaceae</taxon>
        <taxon>Zopfia</taxon>
    </lineage>
</organism>
<accession>A0A6A6EQ85</accession>
<reference evidence="2" key="1">
    <citation type="journal article" date="2020" name="Stud. Mycol.">
        <title>101 Dothideomycetes genomes: a test case for predicting lifestyles and emergence of pathogens.</title>
        <authorList>
            <person name="Haridas S."/>
            <person name="Albert R."/>
            <person name="Binder M."/>
            <person name="Bloem J."/>
            <person name="Labutti K."/>
            <person name="Salamov A."/>
            <person name="Andreopoulos B."/>
            <person name="Baker S."/>
            <person name="Barry K."/>
            <person name="Bills G."/>
            <person name="Bluhm B."/>
            <person name="Cannon C."/>
            <person name="Castanera R."/>
            <person name="Culley D."/>
            <person name="Daum C."/>
            <person name="Ezra D."/>
            <person name="Gonzalez J."/>
            <person name="Henrissat B."/>
            <person name="Kuo A."/>
            <person name="Liang C."/>
            <person name="Lipzen A."/>
            <person name="Lutzoni F."/>
            <person name="Magnuson J."/>
            <person name="Mondo S."/>
            <person name="Nolan M."/>
            <person name="Ohm R."/>
            <person name="Pangilinan J."/>
            <person name="Park H.-J."/>
            <person name="Ramirez L."/>
            <person name="Alfaro M."/>
            <person name="Sun H."/>
            <person name="Tritt A."/>
            <person name="Yoshinaga Y."/>
            <person name="Zwiers L.-H."/>
            <person name="Turgeon B."/>
            <person name="Goodwin S."/>
            <person name="Spatafora J."/>
            <person name="Crous P."/>
            <person name="Grigoriev I."/>
        </authorList>
    </citation>
    <scope>NUCLEOTIDE SEQUENCE</scope>
    <source>
        <strain evidence="2">CBS 207.26</strain>
    </source>
</reference>
<gene>
    <name evidence="2" type="ORF">K469DRAFT_503626</name>
</gene>
<feature type="non-terminal residue" evidence="2">
    <location>
        <position position="1"/>
    </location>
</feature>
<dbReference type="PANTHER" id="PTHR38848:SF3">
    <property type="entry name" value="G-PROTEIN COUPLED RECEPTORS FAMILY 3 PROFILE DOMAIN-CONTAINING PROTEIN"/>
    <property type="match status" value="1"/>
</dbReference>
<protein>
    <recommendedName>
        <fullName evidence="4">G-protein coupled receptors family 1 profile domain-containing protein</fullName>
    </recommendedName>
</protein>
<keyword evidence="1" id="KW-0812">Transmembrane</keyword>